<keyword evidence="3" id="KW-0274">FAD</keyword>
<evidence type="ECO:0000256" key="7">
    <source>
        <dbReference type="SAM" id="Phobius"/>
    </source>
</evidence>
<dbReference type="InterPro" id="IPR036188">
    <property type="entry name" value="FAD/NAD-bd_sf"/>
</dbReference>
<evidence type="ECO:0000259" key="8">
    <source>
        <dbReference type="Pfam" id="PF01494"/>
    </source>
</evidence>
<dbReference type="Pfam" id="PF01494">
    <property type="entry name" value="FAD_binding_3"/>
    <property type="match status" value="1"/>
</dbReference>
<evidence type="ECO:0000313" key="9">
    <source>
        <dbReference type="EMBL" id="GMI28785.1"/>
    </source>
</evidence>
<organism evidence="9 10">
    <name type="scientific">Tetraparma gracilis</name>
    <dbReference type="NCBI Taxonomy" id="2962635"/>
    <lineage>
        <taxon>Eukaryota</taxon>
        <taxon>Sar</taxon>
        <taxon>Stramenopiles</taxon>
        <taxon>Ochrophyta</taxon>
        <taxon>Bolidophyceae</taxon>
        <taxon>Parmales</taxon>
        <taxon>Triparmaceae</taxon>
        <taxon>Tetraparma</taxon>
    </lineage>
</organism>
<comment type="caution">
    <text evidence="9">The sequence shown here is derived from an EMBL/GenBank/DDBJ whole genome shotgun (WGS) entry which is preliminary data.</text>
</comment>
<feature type="transmembrane region" description="Helical" evidence="7">
    <location>
        <begin position="447"/>
        <end position="464"/>
    </location>
</feature>
<proteinExistence type="predicted"/>
<keyword evidence="2" id="KW-0285">Flavoprotein</keyword>
<dbReference type="InterPro" id="IPR002938">
    <property type="entry name" value="FAD-bd"/>
</dbReference>
<evidence type="ECO:0000256" key="2">
    <source>
        <dbReference type="ARBA" id="ARBA00022630"/>
    </source>
</evidence>
<keyword evidence="6" id="KW-0503">Monooxygenase</keyword>
<reference evidence="9 10" key="1">
    <citation type="journal article" date="2023" name="Commun. Biol.">
        <title>Genome analysis of Parmales, the sister group of diatoms, reveals the evolutionary specialization of diatoms from phago-mixotrophs to photoautotrophs.</title>
        <authorList>
            <person name="Ban H."/>
            <person name="Sato S."/>
            <person name="Yoshikawa S."/>
            <person name="Yamada K."/>
            <person name="Nakamura Y."/>
            <person name="Ichinomiya M."/>
            <person name="Sato N."/>
            <person name="Blanc-Mathieu R."/>
            <person name="Endo H."/>
            <person name="Kuwata A."/>
            <person name="Ogata H."/>
        </authorList>
    </citation>
    <scope>NUCLEOTIDE SEQUENCE [LARGE SCALE GENOMIC DNA]</scope>
</reference>
<protein>
    <recommendedName>
        <fullName evidence="8">FAD-binding domain-containing protein</fullName>
    </recommendedName>
</protein>
<comment type="cofactor">
    <cofactor evidence="1">
        <name>FAD</name>
        <dbReference type="ChEBI" id="CHEBI:57692"/>
    </cofactor>
</comment>
<dbReference type="PANTHER" id="PTHR46028:SF2">
    <property type="entry name" value="KYNURENINE 3-MONOOXYGENASE"/>
    <property type="match status" value="1"/>
</dbReference>
<keyword evidence="10" id="KW-1185">Reference proteome</keyword>
<dbReference type="EMBL" id="BRYB01004299">
    <property type="protein sequence ID" value="GMI28785.1"/>
    <property type="molecule type" value="Genomic_DNA"/>
</dbReference>
<dbReference type="Gene3D" id="3.50.50.60">
    <property type="entry name" value="FAD/NAD(P)-binding domain"/>
    <property type="match status" value="1"/>
</dbReference>
<feature type="transmembrane region" description="Helical" evidence="7">
    <location>
        <begin position="360"/>
        <end position="384"/>
    </location>
</feature>
<keyword evidence="5" id="KW-0560">Oxidoreductase</keyword>
<evidence type="ECO:0000313" key="10">
    <source>
        <dbReference type="Proteomes" id="UP001165060"/>
    </source>
</evidence>
<evidence type="ECO:0000256" key="4">
    <source>
        <dbReference type="ARBA" id="ARBA00022857"/>
    </source>
</evidence>
<evidence type="ECO:0000256" key="5">
    <source>
        <dbReference type="ARBA" id="ARBA00023002"/>
    </source>
</evidence>
<keyword evidence="7" id="KW-0472">Membrane</keyword>
<evidence type="ECO:0000256" key="3">
    <source>
        <dbReference type="ARBA" id="ARBA00022827"/>
    </source>
</evidence>
<sequence>MASRGERVTVIDRLPAPPAPDDEEAWKDRSRFYLIGLGGRGQKALRTLGAWDAVRERCTEVVGRRDWSPGGPSEGAERIFTDRPYTTMVLPRDKLTSVLYSLVRARHPEVEFRFGTAVKAVRSFDDGKSGAVVEVEGGGEVRAGLLVGAEGAGRCVVAAMAEASAGTNWRRTRVRRYEDDNKRVYKTVPFAVPESWRRDVNYSVRSKDGRVNFDALPADKFGSYLGIILLRETDELAREGADPAALRAVFDLTMPLLSPLVSDEAIAAAAAKPPSDLPSFRYVSPRLHQGRALVLGDAAHLVKPYFGLGANSALEDVEALGDVLDGGAPLERVPALFSRRRAKESRALVKLSRKCDRTGLVGFLTFILPLILDSIFHAALPAVFAPNNIAMMQASRKGKGGKAVALSFSEIGARKMRDRALQALVLGGAAAAAGAAARGVWRAVGTRVFAGGAAALLLGAASAARRNREKADVREMA</sequence>
<evidence type="ECO:0000256" key="6">
    <source>
        <dbReference type="ARBA" id="ARBA00023033"/>
    </source>
</evidence>
<feature type="domain" description="FAD-binding" evidence="8">
    <location>
        <begin position="45"/>
        <end position="324"/>
    </location>
</feature>
<accession>A0ABQ6MN41</accession>
<evidence type="ECO:0000256" key="1">
    <source>
        <dbReference type="ARBA" id="ARBA00001974"/>
    </source>
</evidence>
<name>A0ABQ6MN41_9STRA</name>
<keyword evidence="4" id="KW-0521">NADP</keyword>
<gene>
    <name evidence="9" type="ORF">TeGR_g12909</name>
</gene>
<keyword evidence="7" id="KW-1133">Transmembrane helix</keyword>
<dbReference type="PRINTS" id="PR00420">
    <property type="entry name" value="RNGMNOXGNASE"/>
</dbReference>
<feature type="transmembrane region" description="Helical" evidence="7">
    <location>
        <begin position="423"/>
        <end position="441"/>
    </location>
</feature>
<keyword evidence="7" id="KW-0812">Transmembrane</keyword>
<dbReference type="PANTHER" id="PTHR46028">
    <property type="entry name" value="KYNURENINE 3-MONOOXYGENASE"/>
    <property type="match status" value="1"/>
</dbReference>
<dbReference type="Proteomes" id="UP001165060">
    <property type="component" value="Unassembled WGS sequence"/>
</dbReference>
<dbReference type="SUPFAM" id="SSF51905">
    <property type="entry name" value="FAD/NAD(P)-binding domain"/>
    <property type="match status" value="1"/>
</dbReference>